<keyword evidence="13" id="KW-1185">Reference proteome</keyword>
<accession>A0A1I2IZQ7</accession>
<keyword evidence="9 11" id="KW-0472">Membrane</keyword>
<feature type="transmembrane region" description="Helical" evidence="11">
    <location>
        <begin position="171"/>
        <end position="187"/>
    </location>
</feature>
<dbReference type="STRING" id="1076937.SAMN04488120_10533"/>
<dbReference type="GO" id="GO:0051301">
    <property type="term" value="P:cell division"/>
    <property type="evidence" value="ECO:0007669"/>
    <property type="project" value="InterPro"/>
</dbReference>
<dbReference type="Proteomes" id="UP000199771">
    <property type="component" value="Unassembled WGS sequence"/>
</dbReference>
<dbReference type="InterPro" id="IPR011923">
    <property type="entry name" value="RodA/MrdB"/>
</dbReference>
<dbReference type="NCBIfam" id="NF037961">
    <property type="entry name" value="RodA_shape"/>
    <property type="match status" value="1"/>
</dbReference>
<dbReference type="GO" id="GO:0071555">
    <property type="term" value="P:cell wall organization"/>
    <property type="evidence" value="ECO:0007669"/>
    <property type="project" value="UniProtKB-KW"/>
</dbReference>
<dbReference type="GO" id="GO:0008360">
    <property type="term" value="P:regulation of cell shape"/>
    <property type="evidence" value="ECO:0007669"/>
    <property type="project" value="UniProtKB-KW"/>
</dbReference>
<comment type="function">
    <text evidence="11">Peptidoglycan polymerase that is essential for cell wall elongation.</text>
</comment>
<comment type="subcellular location">
    <subcellularLocation>
        <location evidence="11">Cell inner membrane</location>
        <topology evidence="11">Multi-pass membrane protein</topology>
    </subcellularLocation>
    <subcellularLocation>
        <location evidence="1">Membrane</location>
        <topology evidence="1">Multi-pass membrane protein</topology>
    </subcellularLocation>
</comment>
<dbReference type="PROSITE" id="PS00428">
    <property type="entry name" value="FTSW_RODA_SPOVE"/>
    <property type="match status" value="1"/>
</dbReference>
<evidence type="ECO:0000256" key="8">
    <source>
        <dbReference type="ARBA" id="ARBA00022989"/>
    </source>
</evidence>
<name>A0A1I2IZQ7_9GAMM</name>
<dbReference type="EC" id="2.4.99.28" evidence="11"/>
<dbReference type="Pfam" id="PF01098">
    <property type="entry name" value="FTSW_RODA_SPOVE"/>
    <property type="match status" value="1"/>
</dbReference>
<dbReference type="GO" id="GO:0032153">
    <property type="term" value="C:cell division site"/>
    <property type="evidence" value="ECO:0007669"/>
    <property type="project" value="TreeGrafter"/>
</dbReference>
<dbReference type="InterPro" id="IPR018365">
    <property type="entry name" value="Cell_cycle_FtsW-rel_CS"/>
</dbReference>
<dbReference type="PANTHER" id="PTHR30474">
    <property type="entry name" value="CELL CYCLE PROTEIN"/>
    <property type="match status" value="1"/>
</dbReference>
<keyword evidence="7 11" id="KW-0573">Peptidoglycan synthesis</keyword>
<keyword evidence="4 11" id="KW-0808">Transferase</keyword>
<feature type="transmembrane region" description="Helical" evidence="11">
    <location>
        <begin position="29"/>
        <end position="49"/>
    </location>
</feature>
<comment type="catalytic activity">
    <reaction evidence="11">
        <text>[GlcNAc-(1-&gt;4)-Mur2Ac(oyl-L-Ala-gamma-D-Glu-L-Lys-D-Ala-D-Ala)](n)-di-trans,octa-cis-undecaprenyl diphosphate + beta-D-GlcNAc-(1-&gt;4)-Mur2Ac(oyl-L-Ala-gamma-D-Glu-L-Lys-D-Ala-D-Ala)-di-trans,octa-cis-undecaprenyl diphosphate = [GlcNAc-(1-&gt;4)-Mur2Ac(oyl-L-Ala-gamma-D-Glu-L-Lys-D-Ala-D-Ala)](n+1)-di-trans,octa-cis-undecaprenyl diphosphate + di-trans,octa-cis-undecaprenyl diphosphate + H(+)</text>
        <dbReference type="Rhea" id="RHEA:23708"/>
        <dbReference type="Rhea" id="RHEA-COMP:9602"/>
        <dbReference type="Rhea" id="RHEA-COMP:9603"/>
        <dbReference type="ChEBI" id="CHEBI:15378"/>
        <dbReference type="ChEBI" id="CHEBI:58405"/>
        <dbReference type="ChEBI" id="CHEBI:60033"/>
        <dbReference type="ChEBI" id="CHEBI:78435"/>
        <dbReference type="EC" id="2.4.99.28"/>
    </reaction>
</comment>
<evidence type="ECO:0000313" key="13">
    <source>
        <dbReference type="Proteomes" id="UP000199771"/>
    </source>
</evidence>
<keyword evidence="11" id="KW-0997">Cell inner membrane</keyword>
<dbReference type="UniPathway" id="UPA00219"/>
<keyword evidence="8 11" id="KW-1133">Transmembrane helix</keyword>
<organism evidence="12 13">
    <name type="scientific">Fontimonas thermophila</name>
    <dbReference type="NCBI Taxonomy" id="1076937"/>
    <lineage>
        <taxon>Bacteria</taxon>
        <taxon>Pseudomonadati</taxon>
        <taxon>Pseudomonadota</taxon>
        <taxon>Gammaproteobacteria</taxon>
        <taxon>Nevskiales</taxon>
        <taxon>Nevskiaceae</taxon>
        <taxon>Fontimonas</taxon>
    </lineage>
</organism>
<evidence type="ECO:0000256" key="9">
    <source>
        <dbReference type="ARBA" id="ARBA00023136"/>
    </source>
</evidence>
<evidence type="ECO:0000256" key="3">
    <source>
        <dbReference type="ARBA" id="ARBA00022676"/>
    </source>
</evidence>
<feature type="transmembrane region" description="Helical" evidence="11">
    <location>
        <begin position="315"/>
        <end position="342"/>
    </location>
</feature>
<dbReference type="GO" id="GO:0009252">
    <property type="term" value="P:peptidoglycan biosynthetic process"/>
    <property type="evidence" value="ECO:0007669"/>
    <property type="project" value="UniProtKB-UniRule"/>
</dbReference>
<feature type="transmembrane region" description="Helical" evidence="11">
    <location>
        <begin position="282"/>
        <end position="303"/>
    </location>
</feature>
<evidence type="ECO:0000313" key="12">
    <source>
        <dbReference type="EMBL" id="SFF47208.1"/>
    </source>
</evidence>
<feature type="transmembrane region" description="Helical" evidence="11">
    <location>
        <begin position="194"/>
        <end position="210"/>
    </location>
</feature>
<evidence type="ECO:0000256" key="6">
    <source>
        <dbReference type="ARBA" id="ARBA00022960"/>
    </source>
</evidence>
<dbReference type="AlphaFoldDB" id="A0A1I2IZQ7"/>
<proteinExistence type="inferred from homology"/>
<dbReference type="GO" id="GO:0005886">
    <property type="term" value="C:plasma membrane"/>
    <property type="evidence" value="ECO:0007669"/>
    <property type="project" value="UniProtKB-SubCell"/>
</dbReference>
<dbReference type="RefSeq" id="WP_234981548.1">
    <property type="nucleotide sequence ID" value="NZ_FOOC01000005.1"/>
</dbReference>
<feature type="transmembrane region" description="Helical" evidence="11">
    <location>
        <begin position="85"/>
        <end position="104"/>
    </location>
</feature>
<evidence type="ECO:0000256" key="11">
    <source>
        <dbReference type="HAMAP-Rule" id="MF_02079"/>
    </source>
</evidence>
<evidence type="ECO:0000256" key="10">
    <source>
        <dbReference type="ARBA" id="ARBA00023316"/>
    </source>
</evidence>
<dbReference type="InterPro" id="IPR001182">
    <property type="entry name" value="FtsW/RodA"/>
</dbReference>
<comment type="similarity">
    <text evidence="11">Belongs to the SEDS family. MrdB/RodA subfamily.</text>
</comment>
<evidence type="ECO:0000256" key="4">
    <source>
        <dbReference type="ARBA" id="ARBA00022679"/>
    </source>
</evidence>
<keyword evidence="10 11" id="KW-0961">Cell wall biogenesis/degradation</keyword>
<sequence>MIAQMLHAARPRKPEPSLGDWLAAWHIDWPLLVMLLMVATLGVFVQYSASGHSLPAMWSQIQRVMLGLIAMVAIAQAPPDVYRAAAPWAYAVATLLLALVLLLGDHAKGAQRWLDLGFIRFQPSELMKLAMPVTIAAFLHGRRLPPNLPTIGTTLLLIGIPAGLIMDQPDLGTALLIIAAGGFALFFAGLQWRWILGALGAVAAAAPLLWERLHDYQRQRILTLLNPESDPLGTGYHITQSKIAIGSGGLFGKGWLNGTQAKLDFLPEAHTDFIFAVLAEELGFLGVILLLALYLAIVGRCLWIALRAQDTFQRLLGGALALTFFVYVFINIGMVIGLLPVVGVPLPLVSYGGTSAVSLLACFGMLMSIHTHRKLLAQ</sequence>
<gene>
    <name evidence="11" type="primary">mrdB</name>
    <name evidence="11" type="synonym">rodA</name>
    <name evidence="12" type="ORF">SAMN04488120_10533</name>
</gene>
<dbReference type="PANTHER" id="PTHR30474:SF1">
    <property type="entry name" value="PEPTIDOGLYCAN GLYCOSYLTRANSFERASE MRDB"/>
    <property type="match status" value="1"/>
</dbReference>
<evidence type="ECO:0000256" key="7">
    <source>
        <dbReference type="ARBA" id="ARBA00022984"/>
    </source>
</evidence>
<evidence type="ECO:0000256" key="5">
    <source>
        <dbReference type="ARBA" id="ARBA00022692"/>
    </source>
</evidence>
<feature type="transmembrane region" description="Helical" evidence="11">
    <location>
        <begin position="148"/>
        <end position="165"/>
    </location>
</feature>
<reference evidence="12 13" key="1">
    <citation type="submission" date="2016-10" db="EMBL/GenBank/DDBJ databases">
        <authorList>
            <person name="de Groot N.N."/>
        </authorList>
    </citation>
    <scope>NUCLEOTIDE SEQUENCE [LARGE SCALE GENOMIC DNA]</scope>
    <source>
        <strain evidence="12 13">DSM 23609</strain>
    </source>
</reference>
<protein>
    <recommendedName>
        <fullName evidence="11">Peptidoglycan glycosyltransferase MrdB</fullName>
        <shortName evidence="11">PGT</shortName>
        <ecNumber evidence="11">2.4.99.28</ecNumber>
    </recommendedName>
    <alternativeName>
        <fullName evidence="11">Cell elongation protein RodA</fullName>
    </alternativeName>
    <alternativeName>
        <fullName evidence="11">Cell wall polymerase</fullName>
    </alternativeName>
    <alternativeName>
        <fullName evidence="11">Peptidoglycan polymerase</fullName>
        <shortName evidence="11">PG polymerase</shortName>
    </alternativeName>
</protein>
<keyword evidence="5 11" id="KW-0812">Transmembrane</keyword>
<dbReference type="HAMAP" id="MF_02079">
    <property type="entry name" value="PGT_RodA"/>
    <property type="match status" value="1"/>
</dbReference>
<comment type="pathway">
    <text evidence="11">Cell wall biogenesis; peptidoglycan biosynthesis.</text>
</comment>
<dbReference type="NCBIfam" id="TIGR02210">
    <property type="entry name" value="rodA_shape"/>
    <property type="match status" value="1"/>
</dbReference>
<keyword evidence="6 11" id="KW-0133">Cell shape</keyword>
<dbReference type="EMBL" id="FOOC01000005">
    <property type="protein sequence ID" value="SFF47208.1"/>
    <property type="molecule type" value="Genomic_DNA"/>
</dbReference>
<evidence type="ECO:0000256" key="1">
    <source>
        <dbReference type="ARBA" id="ARBA00004141"/>
    </source>
</evidence>
<keyword evidence="3 11" id="KW-0328">Glycosyltransferase</keyword>
<dbReference type="GO" id="GO:0008955">
    <property type="term" value="F:peptidoglycan glycosyltransferase activity"/>
    <property type="evidence" value="ECO:0007669"/>
    <property type="project" value="UniProtKB-UniRule"/>
</dbReference>
<evidence type="ECO:0000256" key="2">
    <source>
        <dbReference type="ARBA" id="ARBA00022475"/>
    </source>
</evidence>
<keyword evidence="2 11" id="KW-1003">Cell membrane</keyword>
<feature type="transmembrane region" description="Helical" evidence="11">
    <location>
        <begin position="348"/>
        <end position="369"/>
    </location>
</feature>
<dbReference type="GO" id="GO:0015648">
    <property type="term" value="F:lipid-linked peptidoglycan transporter activity"/>
    <property type="evidence" value="ECO:0007669"/>
    <property type="project" value="TreeGrafter"/>
</dbReference>